<feature type="domain" description="Flavodoxin-like" evidence="5">
    <location>
        <begin position="256"/>
        <end position="394"/>
    </location>
</feature>
<dbReference type="EMBL" id="JAJEPW010000003">
    <property type="protein sequence ID" value="MCC2128341.1"/>
    <property type="molecule type" value="Genomic_DNA"/>
</dbReference>
<dbReference type="RefSeq" id="WP_302927749.1">
    <property type="nucleotide sequence ID" value="NZ_JAJEPW010000003.1"/>
</dbReference>
<dbReference type="CDD" id="cd07709">
    <property type="entry name" value="flavodiiron_proteins_MBL-fold"/>
    <property type="match status" value="1"/>
</dbReference>
<dbReference type="PROSITE" id="PS50902">
    <property type="entry name" value="FLAVODOXIN_LIKE"/>
    <property type="match status" value="1"/>
</dbReference>
<dbReference type="GO" id="GO:0046872">
    <property type="term" value="F:metal ion binding"/>
    <property type="evidence" value="ECO:0007669"/>
    <property type="project" value="InterPro"/>
</dbReference>
<dbReference type="GO" id="GO:0016651">
    <property type="term" value="F:oxidoreductase activity, acting on NAD(P)H"/>
    <property type="evidence" value="ECO:0007669"/>
    <property type="project" value="UniProtKB-ARBA"/>
</dbReference>
<dbReference type="Gene3D" id="3.60.15.10">
    <property type="entry name" value="Ribonuclease Z/Hydroxyacylglutathione hydrolase-like"/>
    <property type="match status" value="1"/>
</dbReference>
<comment type="similarity">
    <text evidence="2">In the N-terminal section; belongs to the zinc metallo-hydrolase group 3 family.</text>
</comment>
<keyword evidence="3" id="KW-0813">Transport</keyword>
<comment type="caution">
    <text evidence="6">The sequence shown here is derived from an EMBL/GenBank/DDBJ whole genome shotgun (WGS) entry which is preliminary data.</text>
</comment>
<dbReference type="PANTHER" id="PTHR32145">
    <property type="entry name" value="DIFLAVIN FLAVOPROTEIN A 2-RELATED"/>
    <property type="match status" value="1"/>
</dbReference>
<dbReference type="InterPro" id="IPR016440">
    <property type="entry name" value="Rubredoxin-O_OxRdtase"/>
</dbReference>
<dbReference type="GO" id="GO:0009055">
    <property type="term" value="F:electron transfer activity"/>
    <property type="evidence" value="ECO:0007669"/>
    <property type="project" value="InterPro"/>
</dbReference>
<dbReference type="InterPro" id="IPR036866">
    <property type="entry name" value="RibonucZ/Hydroxyglut_hydro"/>
</dbReference>
<dbReference type="Proteomes" id="UP001199319">
    <property type="component" value="Unassembled WGS sequence"/>
</dbReference>
<dbReference type="Gene3D" id="3.40.50.360">
    <property type="match status" value="1"/>
</dbReference>
<protein>
    <submittedName>
        <fullName evidence="6">FprA family A-type flavoprotein</fullName>
    </submittedName>
</protein>
<evidence type="ECO:0000256" key="4">
    <source>
        <dbReference type="ARBA" id="ARBA00022982"/>
    </source>
</evidence>
<keyword evidence="4" id="KW-0249">Electron transport</keyword>
<evidence type="ECO:0000256" key="3">
    <source>
        <dbReference type="ARBA" id="ARBA00022448"/>
    </source>
</evidence>
<comment type="cofactor">
    <cofactor evidence="1">
        <name>Fe cation</name>
        <dbReference type="ChEBI" id="CHEBI:24875"/>
    </cofactor>
</comment>
<evidence type="ECO:0000256" key="1">
    <source>
        <dbReference type="ARBA" id="ARBA00001962"/>
    </source>
</evidence>
<dbReference type="GO" id="GO:0010181">
    <property type="term" value="F:FMN binding"/>
    <property type="evidence" value="ECO:0007669"/>
    <property type="project" value="InterPro"/>
</dbReference>
<evidence type="ECO:0000313" key="7">
    <source>
        <dbReference type="Proteomes" id="UP001199319"/>
    </source>
</evidence>
<evidence type="ECO:0000259" key="5">
    <source>
        <dbReference type="PROSITE" id="PS50902"/>
    </source>
</evidence>
<dbReference type="PANTHER" id="PTHR32145:SF20">
    <property type="entry name" value="FLAVOPROTEIN"/>
    <property type="match status" value="1"/>
</dbReference>
<dbReference type="InterPro" id="IPR001279">
    <property type="entry name" value="Metallo-B-lactamas"/>
</dbReference>
<dbReference type="SUPFAM" id="SSF52218">
    <property type="entry name" value="Flavoproteins"/>
    <property type="match status" value="1"/>
</dbReference>
<dbReference type="InterPro" id="IPR045761">
    <property type="entry name" value="ODP_dom"/>
</dbReference>
<gene>
    <name evidence="6" type="ORF">LKD37_02210</name>
</gene>
<name>A0AAE3A9A1_9FIRM</name>
<dbReference type="InterPro" id="IPR029039">
    <property type="entry name" value="Flavoprotein-like_sf"/>
</dbReference>
<dbReference type="PIRSF" id="PIRSF005243">
    <property type="entry name" value="ROO"/>
    <property type="match status" value="1"/>
</dbReference>
<reference evidence="6" key="1">
    <citation type="submission" date="2021-10" db="EMBL/GenBank/DDBJ databases">
        <title>Anaerobic single-cell dispensing facilitates the cultivation of human gut bacteria.</title>
        <authorList>
            <person name="Afrizal A."/>
        </authorList>
    </citation>
    <scope>NUCLEOTIDE SEQUENCE</scope>
    <source>
        <strain evidence="6">CLA-AA-H272</strain>
    </source>
</reference>
<proteinExistence type="inferred from homology"/>
<dbReference type="InterPro" id="IPR008254">
    <property type="entry name" value="Flavodoxin/NO_synth"/>
</dbReference>
<evidence type="ECO:0000313" key="6">
    <source>
        <dbReference type="EMBL" id="MCC2128341.1"/>
    </source>
</evidence>
<dbReference type="Pfam" id="PF19583">
    <property type="entry name" value="ODP"/>
    <property type="match status" value="1"/>
</dbReference>
<dbReference type="SUPFAM" id="SSF56281">
    <property type="entry name" value="Metallo-hydrolase/oxidoreductase"/>
    <property type="match status" value="1"/>
</dbReference>
<evidence type="ECO:0000256" key="2">
    <source>
        <dbReference type="ARBA" id="ARBA00007121"/>
    </source>
</evidence>
<organism evidence="6 7">
    <name type="scientific">Brotocaccenecus cirricatena</name>
    <dbReference type="NCBI Taxonomy" id="3064195"/>
    <lineage>
        <taxon>Bacteria</taxon>
        <taxon>Bacillati</taxon>
        <taxon>Bacillota</taxon>
        <taxon>Clostridia</taxon>
        <taxon>Eubacteriales</taxon>
        <taxon>Oscillospiraceae</taxon>
        <taxon>Brotocaccenecus</taxon>
    </lineage>
</organism>
<dbReference type="InterPro" id="IPR051285">
    <property type="entry name" value="NADH_oxidoreductase_modular"/>
</dbReference>
<sequence>MFCTRKVNDDYTWVGADGRRLAMFEGVYDVPRGISFNSYLLMDGKTVLFDTADVSVCRSFLENVAHGLGGRALDYLVVQHMEPDHAADIRDLLARHPETTVVCSAAARNMLAQFFGPGYEGRVSVVKEGDTLCTGRHTLHFVAAPMVHWPEVLMTYDETDKLLLTADAFGTFGALNGALFADEVNFHRDYLDEARRYYTNIVGKYGTQVQAVLKKAAGLDIQMLLPLHGFVWRQDLGYILGKYDLWSRYEPEQRGVVIAYASVYGGTENAANILACRLREQGVQVEMFDTSVTPASYILAAAFRFSHVVLAAPTYNGGVFVTMENLLHDLTAHGLKGRRAAYIENGSWAPTSARGMQKLLEPLNWETAADTVTLRSALRQGQQEDLERMAAQLAESVKA</sequence>
<dbReference type="SMART" id="SM00849">
    <property type="entry name" value="Lactamase_B"/>
    <property type="match status" value="1"/>
</dbReference>
<dbReference type="AlphaFoldDB" id="A0AAE3A9A1"/>
<keyword evidence="7" id="KW-1185">Reference proteome</keyword>
<accession>A0AAE3A9A1</accession>